<evidence type="ECO:0000259" key="3">
    <source>
        <dbReference type="Pfam" id="PF19278"/>
    </source>
</evidence>
<dbReference type="Pfam" id="PF19278">
    <property type="entry name" value="Hydant_A_C"/>
    <property type="match status" value="1"/>
</dbReference>
<dbReference type="InterPro" id="IPR049517">
    <property type="entry name" value="ACX-like_C"/>
</dbReference>
<gene>
    <name evidence="4" type="ORF">GCM10010921_00530</name>
</gene>
<dbReference type="PANTHER" id="PTHR11365:SF23">
    <property type="entry name" value="HYPOTHETICAL 5-OXOPROLINASE (EUROFUNG)-RELATED"/>
    <property type="match status" value="1"/>
</dbReference>
<proteinExistence type="predicted"/>
<dbReference type="RefSeq" id="WP_188754242.1">
    <property type="nucleotide sequence ID" value="NZ_BMJY01000001.1"/>
</dbReference>
<dbReference type="Pfam" id="PF01968">
    <property type="entry name" value="Hydantoinase_A"/>
    <property type="match status" value="1"/>
</dbReference>
<dbReference type="InterPro" id="IPR043129">
    <property type="entry name" value="ATPase_NBD"/>
</dbReference>
<dbReference type="Pfam" id="PF05378">
    <property type="entry name" value="Hydant_A_N"/>
    <property type="match status" value="1"/>
</dbReference>
<dbReference type="InterPro" id="IPR045079">
    <property type="entry name" value="Oxoprolinase-like"/>
</dbReference>
<dbReference type="AlphaFoldDB" id="A0A917IAQ8"/>
<evidence type="ECO:0000259" key="1">
    <source>
        <dbReference type="Pfam" id="PF01968"/>
    </source>
</evidence>
<comment type="caution">
    <text evidence="4">The sequence shown here is derived from an EMBL/GenBank/DDBJ whole genome shotgun (WGS) entry which is preliminary data.</text>
</comment>
<organism evidence="4 5">
    <name type="scientific">Microbacterium album</name>
    <dbReference type="NCBI Taxonomy" id="2053191"/>
    <lineage>
        <taxon>Bacteria</taxon>
        <taxon>Bacillati</taxon>
        <taxon>Actinomycetota</taxon>
        <taxon>Actinomycetes</taxon>
        <taxon>Micrococcales</taxon>
        <taxon>Microbacteriaceae</taxon>
        <taxon>Microbacterium</taxon>
    </lineage>
</organism>
<dbReference type="GO" id="GO:0017168">
    <property type="term" value="F:5-oxoprolinase (ATP-hydrolyzing) activity"/>
    <property type="evidence" value="ECO:0007669"/>
    <property type="project" value="TreeGrafter"/>
</dbReference>
<dbReference type="GO" id="GO:0006749">
    <property type="term" value="P:glutathione metabolic process"/>
    <property type="evidence" value="ECO:0007669"/>
    <property type="project" value="TreeGrafter"/>
</dbReference>
<protein>
    <submittedName>
        <fullName evidence="4">5-oxoprolinase</fullName>
    </submittedName>
</protein>
<reference evidence="4" key="1">
    <citation type="journal article" date="2014" name="Int. J. Syst. Evol. Microbiol.">
        <title>Complete genome sequence of Corynebacterium casei LMG S-19264T (=DSM 44701T), isolated from a smear-ripened cheese.</title>
        <authorList>
            <consortium name="US DOE Joint Genome Institute (JGI-PGF)"/>
            <person name="Walter F."/>
            <person name="Albersmeier A."/>
            <person name="Kalinowski J."/>
            <person name="Ruckert C."/>
        </authorList>
    </citation>
    <scope>NUCLEOTIDE SEQUENCE</scope>
    <source>
        <strain evidence="4">CGMCC 1.15794</strain>
    </source>
</reference>
<dbReference type="Proteomes" id="UP000657592">
    <property type="component" value="Unassembled WGS sequence"/>
</dbReference>
<dbReference type="InterPro" id="IPR002821">
    <property type="entry name" value="Hydantoinase_A"/>
</dbReference>
<feature type="domain" description="Acetophenone carboxylase-like C-terminal" evidence="3">
    <location>
        <begin position="518"/>
        <end position="694"/>
    </location>
</feature>
<dbReference type="GO" id="GO:0005829">
    <property type="term" value="C:cytosol"/>
    <property type="evidence" value="ECO:0007669"/>
    <property type="project" value="TreeGrafter"/>
</dbReference>
<evidence type="ECO:0000259" key="2">
    <source>
        <dbReference type="Pfam" id="PF05378"/>
    </source>
</evidence>
<dbReference type="PANTHER" id="PTHR11365">
    <property type="entry name" value="5-OXOPROLINASE RELATED"/>
    <property type="match status" value="1"/>
</dbReference>
<sequence>MAYDIAVDIGGTFTDCIVVDEDGGRTVSKALTTYGSLATGVLDALDVAAQQLGTTRSLLLGGTRRFVHGTTQATNAMVTRTGGKTGLITTRGHEDTLVIGRAYIKVAGLGERDVIHASRLSKPEPLVPRSLTRGVTERVDAYGDVLVPLDEDEVRAAVRELVAEGVDAIAVSLLWSFLDDAHERRIAEIARELAPDVMLSLSHEVAPVMGEFERAATTAVNAYIGPTVIGYLRDLEDRLRRDGLARPMLVMQAGGGVTSVEEARAKPIVTLDSGPAGGALGCLHLGRLYDEPNVICTDVGGTTFDVSVIRDGRLPLTEEPVVERYTLRLPKIDVEPIGAGGGSIAWIDEGGMLQVGPQSARSMPGPACYGRGGTEPTVTDADLVLGLLDPDAFLGGRMRLDLDAARRALASLGDRLGMTADEVALGIFRIVNAQMADQINRATIARGHDPRECVIVAYGGAAPTHAAFYGEDIGAKSILVPAESTVFSAEGMLTCDLTHSATRSRTFDWPLGEDDIELLESGLHELSGRVTEQFAREGVDTSEIRIERSAGVRYRNQFISLDVPLPTRALDSASLEAMYADFSREYSSLYGPASLLEGSPIEIDQHRIVGVRRIEPVPFPAFDLSDPDPSAALLGERPALFPLRGRVTTPVYDGEVIRPGHAFTGPAIIQRPGDSVVIPPGFAAHVDRYRTIVLTRQEDPS</sequence>
<evidence type="ECO:0000313" key="4">
    <source>
        <dbReference type="EMBL" id="GGH33531.1"/>
    </source>
</evidence>
<evidence type="ECO:0000313" key="5">
    <source>
        <dbReference type="Proteomes" id="UP000657592"/>
    </source>
</evidence>
<feature type="domain" description="Hydantoinase/oxoprolinase N-terminal" evidence="2">
    <location>
        <begin position="5"/>
        <end position="193"/>
    </location>
</feature>
<dbReference type="SUPFAM" id="SSF53067">
    <property type="entry name" value="Actin-like ATPase domain"/>
    <property type="match status" value="1"/>
</dbReference>
<feature type="domain" description="Hydantoinase A/oxoprolinase" evidence="1">
    <location>
        <begin position="214"/>
        <end position="499"/>
    </location>
</feature>
<dbReference type="InterPro" id="IPR008040">
    <property type="entry name" value="Hydant_A_N"/>
</dbReference>
<dbReference type="EMBL" id="BMJY01000001">
    <property type="protein sequence ID" value="GGH33531.1"/>
    <property type="molecule type" value="Genomic_DNA"/>
</dbReference>
<accession>A0A917IAQ8</accession>
<reference evidence="4" key="2">
    <citation type="submission" date="2020-09" db="EMBL/GenBank/DDBJ databases">
        <authorList>
            <person name="Sun Q."/>
            <person name="Zhou Y."/>
        </authorList>
    </citation>
    <scope>NUCLEOTIDE SEQUENCE</scope>
    <source>
        <strain evidence="4">CGMCC 1.15794</strain>
    </source>
</reference>
<keyword evidence="5" id="KW-1185">Reference proteome</keyword>
<name>A0A917IAQ8_9MICO</name>